<keyword evidence="8" id="KW-1185">Reference proteome</keyword>
<accession>A0ABP6SQQ6</accession>
<dbReference type="InterPro" id="IPR052165">
    <property type="entry name" value="Membrane_assoc_protease"/>
</dbReference>
<gene>
    <name evidence="7" type="ORF">GCM10020369_03360</name>
</gene>
<evidence type="ECO:0000256" key="5">
    <source>
        <dbReference type="SAM" id="Phobius"/>
    </source>
</evidence>
<dbReference type="SUPFAM" id="SSF141322">
    <property type="entry name" value="NfeD domain-like"/>
    <property type="match status" value="1"/>
</dbReference>
<dbReference type="Pfam" id="PF01957">
    <property type="entry name" value="NfeD"/>
    <property type="match status" value="1"/>
</dbReference>
<dbReference type="RefSeq" id="WP_345726118.1">
    <property type="nucleotide sequence ID" value="NZ_BAAAYN010000002.1"/>
</dbReference>
<feature type="transmembrane region" description="Helical" evidence="5">
    <location>
        <begin position="45"/>
        <end position="64"/>
    </location>
</feature>
<evidence type="ECO:0000313" key="8">
    <source>
        <dbReference type="Proteomes" id="UP001501676"/>
    </source>
</evidence>
<proteinExistence type="predicted"/>
<evidence type="ECO:0000259" key="6">
    <source>
        <dbReference type="Pfam" id="PF01957"/>
    </source>
</evidence>
<name>A0ABP6SQQ6_9ACTN</name>
<sequence>MSAWVIWLIVAVGLLVAEIFSLDLVLVMFASGALAAAAAAGLGSPLLLQALVFALVSVASLVVIRPLAKRKLEIAKDPVKHGIDAIRGADALVLEAVDEHHGLVKIGGEQWTARAFDSTQVIEPGQTVQVVEVKGATALVWRQP</sequence>
<keyword evidence="3 5" id="KW-1133">Transmembrane helix</keyword>
<dbReference type="Proteomes" id="UP001501676">
    <property type="component" value="Unassembled WGS sequence"/>
</dbReference>
<reference evidence="8" key="1">
    <citation type="journal article" date="2019" name="Int. J. Syst. Evol. Microbiol.">
        <title>The Global Catalogue of Microorganisms (GCM) 10K type strain sequencing project: providing services to taxonomists for standard genome sequencing and annotation.</title>
        <authorList>
            <consortium name="The Broad Institute Genomics Platform"/>
            <consortium name="The Broad Institute Genome Sequencing Center for Infectious Disease"/>
            <person name="Wu L."/>
            <person name="Ma J."/>
        </authorList>
    </citation>
    <scope>NUCLEOTIDE SEQUENCE [LARGE SCALE GENOMIC DNA]</scope>
    <source>
        <strain evidence="8">JCM 9458</strain>
    </source>
</reference>
<organism evidence="7 8">
    <name type="scientific">Cryptosporangium minutisporangium</name>
    <dbReference type="NCBI Taxonomy" id="113569"/>
    <lineage>
        <taxon>Bacteria</taxon>
        <taxon>Bacillati</taxon>
        <taxon>Actinomycetota</taxon>
        <taxon>Actinomycetes</taxon>
        <taxon>Cryptosporangiales</taxon>
        <taxon>Cryptosporangiaceae</taxon>
        <taxon>Cryptosporangium</taxon>
    </lineage>
</organism>
<dbReference type="EMBL" id="BAAAYN010000002">
    <property type="protein sequence ID" value="GAA3382249.1"/>
    <property type="molecule type" value="Genomic_DNA"/>
</dbReference>
<evidence type="ECO:0000256" key="2">
    <source>
        <dbReference type="ARBA" id="ARBA00022692"/>
    </source>
</evidence>
<dbReference type="PANTHER" id="PTHR33507">
    <property type="entry name" value="INNER MEMBRANE PROTEIN YBBJ"/>
    <property type="match status" value="1"/>
</dbReference>
<comment type="subcellular location">
    <subcellularLocation>
        <location evidence="1">Membrane</location>
        <topology evidence="1">Multi-pass membrane protein</topology>
    </subcellularLocation>
</comment>
<dbReference type="PANTHER" id="PTHR33507:SF3">
    <property type="entry name" value="INNER MEMBRANE PROTEIN YBBJ"/>
    <property type="match status" value="1"/>
</dbReference>
<protein>
    <submittedName>
        <fullName evidence="7">NfeD family protein</fullName>
    </submittedName>
</protein>
<dbReference type="Gene3D" id="2.40.50.140">
    <property type="entry name" value="Nucleic acid-binding proteins"/>
    <property type="match status" value="1"/>
</dbReference>
<dbReference type="InterPro" id="IPR002810">
    <property type="entry name" value="NfeD-like_C"/>
</dbReference>
<dbReference type="InterPro" id="IPR012340">
    <property type="entry name" value="NA-bd_OB-fold"/>
</dbReference>
<feature type="domain" description="NfeD-like C-terminal" evidence="6">
    <location>
        <begin position="85"/>
        <end position="142"/>
    </location>
</feature>
<keyword evidence="4 5" id="KW-0472">Membrane</keyword>
<evidence type="ECO:0000256" key="4">
    <source>
        <dbReference type="ARBA" id="ARBA00023136"/>
    </source>
</evidence>
<evidence type="ECO:0000256" key="1">
    <source>
        <dbReference type="ARBA" id="ARBA00004141"/>
    </source>
</evidence>
<keyword evidence="2 5" id="KW-0812">Transmembrane</keyword>
<comment type="caution">
    <text evidence="7">The sequence shown here is derived from an EMBL/GenBank/DDBJ whole genome shotgun (WGS) entry which is preliminary data.</text>
</comment>
<evidence type="ECO:0000313" key="7">
    <source>
        <dbReference type="EMBL" id="GAA3382249.1"/>
    </source>
</evidence>
<evidence type="ECO:0000256" key="3">
    <source>
        <dbReference type="ARBA" id="ARBA00022989"/>
    </source>
</evidence>